<dbReference type="InterPro" id="IPR036322">
    <property type="entry name" value="WD40_repeat_dom_sf"/>
</dbReference>
<evidence type="ECO:0000256" key="12">
    <source>
        <dbReference type="ARBA" id="ARBA00023242"/>
    </source>
</evidence>
<dbReference type="GO" id="GO:0005737">
    <property type="term" value="C:cytoplasm"/>
    <property type="evidence" value="ECO:0007669"/>
    <property type="project" value="UniProtKB-SubCell"/>
</dbReference>
<dbReference type="InterPro" id="IPR037381">
    <property type="entry name" value="RFWD3"/>
</dbReference>
<dbReference type="AlphaFoldDB" id="A0A6B2L3U3"/>
<dbReference type="PANTHER" id="PTHR16047">
    <property type="entry name" value="RFWD3 PROTEIN"/>
    <property type="match status" value="1"/>
</dbReference>
<feature type="coiled-coil region" evidence="13">
    <location>
        <begin position="27"/>
        <end position="54"/>
    </location>
</feature>
<comment type="catalytic activity">
    <reaction evidence="1">
        <text>S-ubiquitinyl-[E2 ubiquitin-conjugating enzyme]-L-cysteine + [acceptor protein]-L-lysine = [E2 ubiquitin-conjugating enzyme]-L-cysteine + N(6)-ubiquitinyl-[acceptor protein]-L-lysine.</text>
        <dbReference type="EC" id="2.3.2.27"/>
    </reaction>
</comment>
<dbReference type="EC" id="2.3.2.27" evidence="5"/>
<keyword evidence="9" id="KW-0227">DNA damage</keyword>
<name>A0A6B2L3U3_9EUKA</name>
<dbReference type="SMART" id="SM00320">
    <property type="entry name" value="WD40"/>
    <property type="match status" value="2"/>
</dbReference>
<evidence type="ECO:0000256" key="13">
    <source>
        <dbReference type="SAM" id="Coils"/>
    </source>
</evidence>
<dbReference type="GO" id="GO:0005634">
    <property type="term" value="C:nucleus"/>
    <property type="evidence" value="ECO:0007669"/>
    <property type="project" value="InterPro"/>
</dbReference>
<evidence type="ECO:0000256" key="5">
    <source>
        <dbReference type="ARBA" id="ARBA00012483"/>
    </source>
</evidence>
<dbReference type="InterPro" id="IPR001680">
    <property type="entry name" value="WD40_rpt"/>
</dbReference>
<keyword evidence="6" id="KW-0963">Cytoplasm</keyword>
<dbReference type="PANTHER" id="PTHR16047:SF7">
    <property type="entry name" value="E3 UBIQUITIN-PROTEIN LIGASE RFWD3"/>
    <property type="match status" value="1"/>
</dbReference>
<keyword evidence="13" id="KW-0175">Coiled coil</keyword>
<evidence type="ECO:0000256" key="7">
    <source>
        <dbReference type="ARBA" id="ARBA00022679"/>
    </source>
</evidence>
<sequence>MDSSEKENLNAKLEEERKLRLRTQSLLEQKEMENNILKNKLEACEKQLQLNNSKPSNSQPHLQAKYLYSLPSCSRVIDYKEGSLLIDFSDGNTYGIKKISSLDTNHLITIYTHNQPIKDLKVCPTKGDYRVLSVSFDKTVKMTETNSKSIILNYKTNSPLWSCSWHPCEPFQIFSGSATGEIHVYDIRQTKSHLKLFQNPERKPIHSLLHLPVPSLSPSQSPHLEGSHVLLNATMNGVSLCNTNKLEFIPLSLGKCMSLSYDPQSEYTLLSYRQSPKQPLSSHVLTKLSYTPKTNWAVQEERTFICGDVNNLLSKSVVWTMEDCHVVGVDKGKGKIWNVPKGKEALTLESESTPLSFMNFKFNGLYYLAYLSANSLKLCQLVYS</sequence>
<evidence type="ECO:0000256" key="6">
    <source>
        <dbReference type="ARBA" id="ARBA00022490"/>
    </source>
</evidence>
<dbReference type="GO" id="GO:0036297">
    <property type="term" value="P:interstrand cross-link repair"/>
    <property type="evidence" value="ECO:0007669"/>
    <property type="project" value="InterPro"/>
</dbReference>
<evidence type="ECO:0000256" key="11">
    <source>
        <dbReference type="ARBA" id="ARBA00023204"/>
    </source>
</evidence>
<organism evidence="15">
    <name type="scientific">Arcella intermedia</name>
    <dbReference type="NCBI Taxonomy" id="1963864"/>
    <lineage>
        <taxon>Eukaryota</taxon>
        <taxon>Amoebozoa</taxon>
        <taxon>Tubulinea</taxon>
        <taxon>Elardia</taxon>
        <taxon>Arcellinida</taxon>
        <taxon>Sphaerothecina</taxon>
        <taxon>Arcellidae</taxon>
        <taxon>Arcella</taxon>
    </lineage>
</organism>
<evidence type="ECO:0000256" key="8">
    <source>
        <dbReference type="ARBA" id="ARBA00022737"/>
    </source>
</evidence>
<keyword evidence="12" id="KW-0539">Nucleus</keyword>
<dbReference type="InterPro" id="IPR015943">
    <property type="entry name" value="WD40/YVTN_repeat-like_dom_sf"/>
</dbReference>
<evidence type="ECO:0000259" key="14">
    <source>
        <dbReference type="Pfam" id="PF23419"/>
    </source>
</evidence>
<keyword evidence="8" id="KW-0677">Repeat</keyword>
<evidence type="ECO:0000256" key="2">
    <source>
        <dbReference type="ARBA" id="ARBA00004322"/>
    </source>
</evidence>
<keyword evidence="7" id="KW-0808">Transferase</keyword>
<dbReference type="GO" id="GO:0016567">
    <property type="term" value="P:protein ubiquitination"/>
    <property type="evidence" value="ECO:0007669"/>
    <property type="project" value="InterPro"/>
</dbReference>
<evidence type="ECO:0000256" key="4">
    <source>
        <dbReference type="ARBA" id="ARBA00004906"/>
    </source>
</evidence>
<evidence type="ECO:0000256" key="10">
    <source>
        <dbReference type="ARBA" id="ARBA00022786"/>
    </source>
</evidence>
<evidence type="ECO:0000313" key="15">
    <source>
        <dbReference type="EMBL" id="NDV31713.1"/>
    </source>
</evidence>
<evidence type="ECO:0000256" key="1">
    <source>
        <dbReference type="ARBA" id="ARBA00000900"/>
    </source>
</evidence>
<dbReference type="Gene3D" id="2.130.10.10">
    <property type="entry name" value="YVTN repeat-like/Quinoprotein amine dehydrogenase"/>
    <property type="match status" value="1"/>
</dbReference>
<feature type="domain" description="E3 ubiquitin-protein ligase RFWD3-like WD40" evidence="14">
    <location>
        <begin position="92"/>
        <end position="379"/>
    </location>
</feature>
<proteinExistence type="predicted"/>
<dbReference type="InterPro" id="IPR056527">
    <property type="entry name" value="WD40_RFWD3"/>
</dbReference>
<evidence type="ECO:0000256" key="9">
    <source>
        <dbReference type="ARBA" id="ARBA00022763"/>
    </source>
</evidence>
<dbReference type="SUPFAM" id="SSF50978">
    <property type="entry name" value="WD40 repeat-like"/>
    <property type="match status" value="1"/>
</dbReference>
<dbReference type="GO" id="GO:0061630">
    <property type="term" value="F:ubiquitin protein ligase activity"/>
    <property type="evidence" value="ECO:0007669"/>
    <property type="project" value="UniProtKB-EC"/>
</dbReference>
<reference evidence="15" key="1">
    <citation type="journal article" date="2020" name="J. Eukaryot. Microbiol.">
        <title>De novo Sequencing, Assembly and Annotation of the Transcriptome for the Free-Living Testate Amoeba Arcella intermedia.</title>
        <authorList>
            <person name="Ribeiro G.M."/>
            <person name="Porfirio-Sousa A.L."/>
            <person name="Maurer-Alcala X.X."/>
            <person name="Katz L.A."/>
            <person name="Lahr D.J.G."/>
        </authorList>
    </citation>
    <scope>NUCLEOTIDE SEQUENCE</scope>
</reference>
<dbReference type="EMBL" id="GIBP01002744">
    <property type="protein sequence ID" value="NDV31713.1"/>
    <property type="molecule type" value="Transcribed_RNA"/>
</dbReference>
<comment type="subcellular location">
    <subcellularLocation>
        <location evidence="3">Cytoplasm</location>
    </subcellularLocation>
    <subcellularLocation>
        <location evidence="2">Nucleus</location>
        <location evidence="2">PML body</location>
    </subcellularLocation>
</comment>
<keyword evidence="10" id="KW-0833">Ubl conjugation pathway</keyword>
<protein>
    <recommendedName>
        <fullName evidence="5">RING-type E3 ubiquitin transferase</fullName>
        <ecNumber evidence="5">2.3.2.27</ecNumber>
    </recommendedName>
</protein>
<comment type="pathway">
    <text evidence="4">Protein modification; protein ubiquitination.</text>
</comment>
<dbReference type="Pfam" id="PF23419">
    <property type="entry name" value="WD40_RFWD3"/>
    <property type="match status" value="1"/>
</dbReference>
<accession>A0A6B2L3U3</accession>
<keyword evidence="11" id="KW-0234">DNA repair</keyword>
<evidence type="ECO:0000256" key="3">
    <source>
        <dbReference type="ARBA" id="ARBA00004496"/>
    </source>
</evidence>